<organism evidence="8 9">
    <name type="scientific">Adineta ricciae</name>
    <name type="common">Rotifer</name>
    <dbReference type="NCBI Taxonomy" id="249248"/>
    <lineage>
        <taxon>Eukaryota</taxon>
        <taxon>Metazoa</taxon>
        <taxon>Spiralia</taxon>
        <taxon>Gnathifera</taxon>
        <taxon>Rotifera</taxon>
        <taxon>Eurotatoria</taxon>
        <taxon>Bdelloidea</taxon>
        <taxon>Adinetida</taxon>
        <taxon>Adinetidae</taxon>
        <taxon>Adineta</taxon>
    </lineage>
</organism>
<evidence type="ECO:0000256" key="5">
    <source>
        <dbReference type="ARBA" id="ARBA00030975"/>
    </source>
</evidence>
<dbReference type="CDD" id="cd22534">
    <property type="entry name" value="KH-II_Era"/>
    <property type="match status" value="1"/>
</dbReference>
<dbReference type="InterPro" id="IPR030388">
    <property type="entry name" value="G_ERA_dom"/>
</dbReference>
<evidence type="ECO:0000313" key="8">
    <source>
        <dbReference type="EMBL" id="CAF1143310.1"/>
    </source>
</evidence>
<dbReference type="FunFam" id="3.40.50.300:FF:002220">
    <property type="entry name" value="GTPase Era, mitochondrial"/>
    <property type="match status" value="1"/>
</dbReference>
<comment type="similarity">
    <text evidence="1">Belongs to the TRAFAC class TrmE-Era-EngA-EngB-Septin-like GTPase superfamily. Era GTPase family.</text>
</comment>
<proteinExistence type="inferred from homology"/>
<dbReference type="GO" id="GO:0000028">
    <property type="term" value="P:ribosomal small subunit assembly"/>
    <property type="evidence" value="ECO:0007669"/>
    <property type="project" value="TreeGrafter"/>
</dbReference>
<dbReference type="GO" id="GO:0005759">
    <property type="term" value="C:mitochondrial matrix"/>
    <property type="evidence" value="ECO:0007669"/>
    <property type="project" value="TreeGrafter"/>
</dbReference>
<dbReference type="NCBIfam" id="TIGR00231">
    <property type="entry name" value="small_GTP"/>
    <property type="match status" value="1"/>
</dbReference>
<dbReference type="InterPro" id="IPR009019">
    <property type="entry name" value="KH_sf_prok-type"/>
</dbReference>
<dbReference type="Gene3D" id="3.30.300.20">
    <property type="match status" value="1"/>
</dbReference>
<accession>A0A814S6H9</accession>
<protein>
    <recommendedName>
        <fullName evidence="2">GTPase Era, mitochondrial</fullName>
    </recommendedName>
    <alternativeName>
        <fullName evidence="5">ERA-like protein 1</fullName>
    </alternativeName>
</protein>
<feature type="coiled-coil region" evidence="6">
    <location>
        <begin position="259"/>
        <end position="310"/>
    </location>
</feature>
<evidence type="ECO:0000256" key="4">
    <source>
        <dbReference type="ARBA" id="ARBA00023134"/>
    </source>
</evidence>
<feature type="domain" description="G" evidence="7">
    <location>
        <begin position="72"/>
        <end position="194"/>
    </location>
</feature>
<name>A0A814S6H9_ADIRI</name>
<dbReference type="SUPFAM" id="SSF54814">
    <property type="entry name" value="Prokaryotic type KH domain (KH-domain type II)"/>
    <property type="match status" value="1"/>
</dbReference>
<evidence type="ECO:0000313" key="9">
    <source>
        <dbReference type="Proteomes" id="UP000663828"/>
    </source>
</evidence>
<dbReference type="AlphaFoldDB" id="A0A814S6H9"/>
<comment type="caution">
    <text evidence="8">The sequence shown here is derived from an EMBL/GenBank/DDBJ whole genome shotgun (WGS) entry which is preliminary data.</text>
</comment>
<dbReference type="SUPFAM" id="SSF52540">
    <property type="entry name" value="P-loop containing nucleoside triphosphate hydrolases"/>
    <property type="match status" value="1"/>
</dbReference>
<keyword evidence="6" id="KW-0175">Coiled coil</keyword>
<evidence type="ECO:0000256" key="3">
    <source>
        <dbReference type="ARBA" id="ARBA00022741"/>
    </source>
</evidence>
<dbReference type="InterPro" id="IPR005225">
    <property type="entry name" value="Small_GTP-bd"/>
</dbReference>
<dbReference type="CDD" id="cd04163">
    <property type="entry name" value="Era"/>
    <property type="match status" value="1"/>
</dbReference>
<dbReference type="EMBL" id="CAJNOR010001439">
    <property type="protein sequence ID" value="CAF1143310.1"/>
    <property type="molecule type" value="Genomic_DNA"/>
</dbReference>
<evidence type="ECO:0000256" key="6">
    <source>
        <dbReference type="SAM" id="Coils"/>
    </source>
</evidence>
<dbReference type="Proteomes" id="UP000663828">
    <property type="component" value="Unassembled WGS sequence"/>
</dbReference>
<dbReference type="GO" id="GO:0005525">
    <property type="term" value="F:GTP binding"/>
    <property type="evidence" value="ECO:0007669"/>
    <property type="project" value="UniProtKB-KW"/>
</dbReference>
<dbReference type="GO" id="GO:0043024">
    <property type="term" value="F:ribosomal small subunit binding"/>
    <property type="evidence" value="ECO:0007669"/>
    <property type="project" value="TreeGrafter"/>
</dbReference>
<keyword evidence="9" id="KW-1185">Reference proteome</keyword>
<dbReference type="InterPro" id="IPR005662">
    <property type="entry name" value="GTPase_Era-like"/>
</dbReference>
<dbReference type="InterPro" id="IPR027417">
    <property type="entry name" value="P-loop_NTPase"/>
</dbReference>
<evidence type="ECO:0000259" key="7">
    <source>
        <dbReference type="Pfam" id="PF01926"/>
    </source>
</evidence>
<dbReference type="InterPro" id="IPR006073">
    <property type="entry name" value="GTP-bd"/>
</dbReference>
<dbReference type="PANTHER" id="PTHR42698:SF1">
    <property type="entry name" value="GTPASE ERA, MITOCHONDRIAL"/>
    <property type="match status" value="1"/>
</dbReference>
<dbReference type="InterPro" id="IPR015946">
    <property type="entry name" value="KH_dom-like_a/b"/>
</dbReference>
<keyword evidence="3" id="KW-0547">Nucleotide-binding</keyword>
<evidence type="ECO:0000256" key="1">
    <source>
        <dbReference type="ARBA" id="ARBA00007921"/>
    </source>
</evidence>
<keyword evidence="4" id="KW-0342">GTP-binding</keyword>
<evidence type="ECO:0000256" key="2">
    <source>
        <dbReference type="ARBA" id="ARBA00019149"/>
    </source>
</evidence>
<gene>
    <name evidence="8" type="ORF">XAT740_LOCUS20544</name>
</gene>
<sequence>MMMCHRISSCSRLYTQSILSIRAIHIDSDPNEKIVPLSKFDLSRPLVGRTNAEQTAISLLHPDMPQDSELLKVAIIGAPNAGKSTFVNRLMGWRISSVSKRPHTTRHRTTGVLTDANKQIVFLDTPGFVAPWRKKRHNLEKSMILDPHSCLWDANLICVVHDVSNHWLRFKLDEEILKCLYAHPEKEAILILNKVDSIKRKRMLLDVTTVLTDGSLNGIPYRLDSPYHRNGELDKERLFLKTAHEMNIPLPKTENDFEKERLLADMKEYEKKLLDIQLENVNLDLEETQVKDLVTRYEEKRLTIEQLSDDVSPHVPYKSMKDISPFEFKKDLTETTNWHLYYQKLSQIRLFTRERSTWPYFNQVFMVSAKQNRGITAVRNYLFSRTQSAPWMFHRNFVTDQYPQEIAEMCIREKMLEYLPDEIPYSYLLTNDRWELDDNDVLNMTFLVYPRAKQLKRDVSVLLKNHGEAIKLISIESEKDLSTTFRCEVKLKLIVKTSHE</sequence>
<dbReference type="Pfam" id="PF01926">
    <property type="entry name" value="MMR_HSR1"/>
    <property type="match status" value="1"/>
</dbReference>
<dbReference type="Gene3D" id="3.40.50.300">
    <property type="entry name" value="P-loop containing nucleotide triphosphate hydrolases"/>
    <property type="match status" value="1"/>
</dbReference>
<dbReference type="PANTHER" id="PTHR42698">
    <property type="entry name" value="GTPASE ERA"/>
    <property type="match status" value="1"/>
</dbReference>
<dbReference type="GO" id="GO:0019843">
    <property type="term" value="F:rRNA binding"/>
    <property type="evidence" value="ECO:0007669"/>
    <property type="project" value="TreeGrafter"/>
</dbReference>
<reference evidence="8" key="1">
    <citation type="submission" date="2021-02" db="EMBL/GenBank/DDBJ databases">
        <authorList>
            <person name="Nowell W R."/>
        </authorList>
    </citation>
    <scope>NUCLEOTIDE SEQUENCE</scope>
</reference>